<organism evidence="1 2">
    <name type="scientific">Nocardia fusca</name>
    <dbReference type="NCBI Taxonomy" id="941183"/>
    <lineage>
        <taxon>Bacteria</taxon>
        <taxon>Bacillati</taxon>
        <taxon>Actinomycetota</taxon>
        <taxon>Actinomycetes</taxon>
        <taxon>Mycobacteriales</taxon>
        <taxon>Nocardiaceae</taxon>
        <taxon>Nocardia</taxon>
    </lineage>
</organism>
<reference evidence="1 2" key="1">
    <citation type="submission" date="2024-06" db="EMBL/GenBank/DDBJ databases">
        <title>The Natural Products Discovery Center: Release of the First 8490 Sequenced Strains for Exploring Actinobacteria Biosynthetic Diversity.</title>
        <authorList>
            <person name="Kalkreuter E."/>
            <person name="Kautsar S.A."/>
            <person name="Yang D."/>
            <person name="Bader C.D."/>
            <person name="Teijaro C.N."/>
            <person name="Fluegel L."/>
            <person name="Davis C.M."/>
            <person name="Simpson J.R."/>
            <person name="Lauterbach L."/>
            <person name="Steele A.D."/>
            <person name="Gui C."/>
            <person name="Meng S."/>
            <person name="Li G."/>
            <person name="Viehrig K."/>
            <person name="Ye F."/>
            <person name="Su P."/>
            <person name="Kiefer A.F."/>
            <person name="Nichols A."/>
            <person name="Cepeda A.J."/>
            <person name="Yan W."/>
            <person name="Fan B."/>
            <person name="Jiang Y."/>
            <person name="Adhikari A."/>
            <person name="Zheng C.-J."/>
            <person name="Schuster L."/>
            <person name="Cowan T.M."/>
            <person name="Smanski M.J."/>
            <person name="Chevrette M.G."/>
            <person name="De Carvalho L.P.S."/>
            <person name="Shen B."/>
        </authorList>
    </citation>
    <scope>NUCLEOTIDE SEQUENCE [LARGE SCALE GENOMIC DNA]</scope>
    <source>
        <strain evidence="1 2">NPDC050671</strain>
    </source>
</reference>
<evidence type="ECO:0000313" key="1">
    <source>
        <dbReference type="EMBL" id="MEV0362090.1"/>
    </source>
</evidence>
<dbReference type="EMBL" id="JBFAIH010000002">
    <property type="protein sequence ID" value="MEV0362090.1"/>
    <property type="molecule type" value="Genomic_DNA"/>
</dbReference>
<name>A0ABV3F311_9NOCA</name>
<gene>
    <name evidence="1" type="ORF">AB0H72_05235</name>
</gene>
<accession>A0ABV3F311</accession>
<keyword evidence="2" id="KW-1185">Reference proteome</keyword>
<comment type="caution">
    <text evidence="1">The sequence shown here is derived from an EMBL/GenBank/DDBJ whole genome shotgun (WGS) entry which is preliminary data.</text>
</comment>
<sequence>MFDIVNFIAYDGLMINGTGTAARKRFDTSYPSLPESKWIDLVGTTARGHWIPDERR</sequence>
<protein>
    <submittedName>
        <fullName evidence="1">Uncharacterized protein</fullName>
    </submittedName>
</protein>
<dbReference type="RefSeq" id="WP_357973980.1">
    <property type="nucleotide sequence ID" value="NZ_JBFAIH010000002.1"/>
</dbReference>
<evidence type="ECO:0000313" key="2">
    <source>
        <dbReference type="Proteomes" id="UP001551658"/>
    </source>
</evidence>
<dbReference type="Proteomes" id="UP001551658">
    <property type="component" value="Unassembled WGS sequence"/>
</dbReference>
<proteinExistence type="predicted"/>